<dbReference type="EMBL" id="RYZZ01000020">
    <property type="protein sequence ID" value="RUQ27740.1"/>
    <property type="molecule type" value="Genomic_DNA"/>
</dbReference>
<keyword evidence="15" id="KW-1185">Reference proteome</keyword>
<dbReference type="GO" id="GO:0046872">
    <property type="term" value="F:metal ion binding"/>
    <property type="evidence" value="ECO:0007669"/>
    <property type="project" value="UniProtKB-KW"/>
</dbReference>
<dbReference type="GO" id="GO:0005737">
    <property type="term" value="C:cytoplasm"/>
    <property type="evidence" value="ECO:0007669"/>
    <property type="project" value="TreeGrafter"/>
</dbReference>
<evidence type="ECO:0000256" key="5">
    <source>
        <dbReference type="ARBA" id="ARBA00022723"/>
    </source>
</evidence>
<dbReference type="NCBIfam" id="TIGR01499">
    <property type="entry name" value="folC"/>
    <property type="match status" value="1"/>
</dbReference>
<dbReference type="Gene3D" id="3.90.190.20">
    <property type="entry name" value="Mur ligase, C-terminal domain"/>
    <property type="match status" value="1"/>
</dbReference>
<keyword evidence="7 11" id="KW-0067">ATP-binding</keyword>
<evidence type="ECO:0000256" key="7">
    <source>
        <dbReference type="ARBA" id="ARBA00022840"/>
    </source>
</evidence>
<dbReference type="Gene3D" id="3.40.1190.10">
    <property type="entry name" value="Mur-like, catalytic domain"/>
    <property type="match status" value="1"/>
</dbReference>
<keyword evidence="4 11" id="KW-0436">Ligase</keyword>
<gene>
    <name evidence="14" type="ORF">ELQ35_14475</name>
</gene>
<dbReference type="Pfam" id="PF02875">
    <property type="entry name" value="Mur_ligase_C"/>
    <property type="match status" value="1"/>
</dbReference>
<dbReference type="InterPro" id="IPR018109">
    <property type="entry name" value="Folylpolyglutamate_synth_CS"/>
</dbReference>
<accession>A0A433HHE2</accession>
<dbReference type="InterPro" id="IPR036615">
    <property type="entry name" value="Mur_ligase_C_dom_sf"/>
</dbReference>
<evidence type="ECO:0000259" key="13">
    <source>
        <dbReference type="Pfam" id="PF08245"/>
    </source>
</evidence>
<dbReference type="PROSITE" id="PS01012">
    <property type="entry name" value="FOLYLPOLYGLU_SYNT_2"/>
    <property type="match status" value="1"/>
</dbReference>
<dbReference type="PIRSF" id="PIRSF001563">
    <property type="entry name" value="Folylpolyglu_synth"/>
    <property type="match status" value="1"/>
</dbReference>
<dbReference type="OrthoDB" id="9809356at2"/>
<comment type="cofactor">
    <cofactor evidence="1">
        <name>Mg(2+)</name>
        <dbReference type="ChEBI" id="CHEBI:18420"/>
    </cofactor>
</comment>
<feature type="domain" description="Mur ligase C-terminal" evidence="12">
    <location>
        <begin position="302"/>
        <end position="418"/>
    </location>
</feature>
<evidence type="ECO:0000256" key="6">
    <source>
        <dbReference type="ARBA" id="ARBA00022741"/>
    </source>
</evidence>
<keyword evidence="8" id="KW-0460">Magnesium</keyword>
<dbReference type="GO" id="GO:0008841">
    <property type="term" value="F:dihydrofolate synthase activity"/>
    <property type="evidence" value="ECO:0007669"/>
    <property type="project" value="TreeGrafter"/>
</dbReference>
<evidence type="ECO:0000313" key="14">
    <source>
        <dbReference type="EMBL" id="RUQ27740.1"/>
    </source>
</evidence>
<comment type="similarity">
    <text evidence="2 11">Belongs to the folylpolyglutamate synthase family.</text>
</comment>
<evidence type="ECO:0000256" key="9">
    <source>
        <dbReference type="ARBA" id="ARBA00030592"/>
    </source>
</evidence>
<dbReference type="SUPFAM" id="SSF53244">
    <property type="entry name" value="MurD-like peptide ligases, peptide-binding domain"/>
    <property type="match status" value="1"/>
</dbReference>
<evidence type="ECO:0000256" key="4">
    <source>
        <dbReference type="ARBA" id="ARBA00022598"/>
    </source>
</evidence>
<evidence type="ECO:0000256" key="2">
    <source>
        <dbReference type="ARBA" id="ARBA00008276"/>
    </source>
</evidence>
<evidence type="ECO:0000313" key="15">
    <source>
        <dbReference type="Proteomes" id="UP000267430"/>
    </source>
</evidence>
<dbReference type="SUPFAM" id="SSF53623">
    <property type="entry name" value="MurD-like peptide ligases, catalytic domain"/>
    <property type="match status" value="1"/>
</dbReference>
<dbReference type="Proteomes" id="UP000267430">
    <property type="component" value="Unassembled WGS sequence"/>
</dbReference>
<dbReference type="InterPro" id="IPR036565">
    <property type="entry name" value="Mur-like_cat_sf"/>
</dbReference>
<evidence type="ECO:0000259" key="12">
    <source>
        <dbReference type="Pfam" id="PF02875"/>
    </source>
</evidence>
<comment type="caution">
    <text evidence="14">The sequence shown here is derived from an EMBL/GenBank/DDBJ whole genome shotgun (WGS) entry which is preliminary data.</text>
</comment>
<keyword evidence="6 11" id="KW-0547">Nucleotide-binding</keyword>
<sequence length="437" mass="48708">MKNATMEEINEFLHNRQIKLGMDFGLSRMETLLGYFGDPHLQMKAIHIAGSNGKGSTLNYLKEMLLAEGLLVGAFTSPYLECVNEQFSINNSIISDEEFIMLFDEIDTAVQAMDLDGNGPTQFEILTALAILYFKRSGVDLVLLETGLGGRLDSTNVVNPILSIITSISLEHTDILGNSIEEIAGEKAGIIKKKIPVISGVGDKAAAEVIQGKAVAEDARLYQLDKDFFMDKLDSKDNFQLFSYQMGSCKLDDIELAMLGRHQAENASLAVTAILLLNHRYGYSINEESIRKGLLRTTWRARFELLSKRPPIVLDGAHNPAGMAALLDTLERYFPDKKYRFVFTALKDKNYQAMIALLDQTAAAVNFTEITHERAAKAEELFEACRLKNRKLIKDWQMAIEEAISTAAENEVIIITGSLYFLSLARPYLLSEKNLNS</sequence>
<reference evidence="14 15" key="1">
    <citation type="submission" date="2018-12" db="EMBL/GenBank/DDBJ databases">
        <title>Bacillus chawlae sp. nov., Bacillus glennii sp. nov., and Bacillus saganii sp. nov. Isolated from the Vehicle Assembly Building at Kennedy Space Center where the Viking Spacecraft were Assembled.</title>
        <authorList>
            <person name="Seuylemezian A."/>
            <person name="Vaishampayan P."/>
        </authorList>
    </citation>
    <scope>NUCLEOTIDE SEQUENCE [LARGE SCALE GENOMIC DNA]</scope>
    <source>
        <strain evidence="14 15">L5</strain>
    </source>
</reference>
<dbReference type="GO" id="GO:0005524">
    <property type="term" value="F:ATP binding"/>
    <property type="evidence" value="ECO:0007669"/>
    <property type="project" value="UniProtKB-KW"/>
</dbReference>
<dbReference type="PANTHER" id="PTHR11136">
    <property type="entry name" value="FOLYLPOLYGLUTAMATE SYNTHASE-RELATED"/>
    <property type="match status" value="1"/>
</dbReference>
<organism evidence="14 15">
    <name type="scientific">Peribacillus cavernae</name>
    <dbReference type="NCBI Taxonomy" id="1674310"/>
    <lineage>
        <taxon>Bacteria</taxon>
        <taxon>Bacillati</taxon>
        <taxon>Bacillota</taxon>
        <taxon>Bacilli</taxon>
        <taxon>Bacillales</taxon>
        <taxon>Bacillaceae</taxon>
        <taxon>Peribacillus</taxon>
    </lineage>
</organism>
<feature type="domain" description="Mur ligase central" evidence="13">
    <location>
        <begin position="48"/>
        <end position="273"/>
    </location>
</feature>
<dbReference type="InterPro" id="IPR004101">
    <property type="entry name" value="Mur_ligase_C"/>
</dbReference>
<dbReference type="InterPro" id="IPR001645">
    <property type="entry name" value="Folylpolyglutamate_synth"/>
</dbReference>
<dbReference type="RefSeq" id="WP_126865534.1">
    <property type="nucleotide sequence ID" value="NZ_JAUSTX010000008.1"/>
</dbReference>
<dbReference type="Pfam" id="PF08245">
    <property type="entry name" value="Mur_ligase_M"/>
    <property type="match status" value="1"/>
</dbReference>
<name>A0A433HHE2_9BACI</name>
<proteinExistence type="inferred from homology"/>
<dbReference type="FunFam" id="3.40.1190.10:FF:000011">
    <property type="entry name" value="Folylpolyglutamate synthase/dihydrofolate synthase"/>
    <property type="match status" value="1"/>
</dbReference>
<dbReference type="PANTHER" id="PTHR11136:SF0">
    <property type="entry name" value="DIHYDROFOLATE SYNTHETASE-RELATED"/>
    <property type="match status" value="1"/>
</dbReference>
<dbReference type="AlphaFoldDB" id="A0A433HHE2"/>
<evidence type="ECO:0000256" key="8">
    <source>
        <dbReference type="ARBA" id="ARBA00022842"/>
    </source>
</evidence>
<dbReference type="InterPro" id="IPR013221">
    <property type="entry name" value="Mur_ligase_cen"/>
</dbReference>
<dbReference type="GO" id="GO:0004326">
    <property type="term" value="F:tetrahydrofolylpolyglutamate synthase activity"/>
    <property type="evidence" value="ECO:0007669"/>
    <property type="project" value="UniProtKB-EC"/>
</dbReference>
<evidence type="ECO:0000256" key="10">
    <source>
        <dbReference type="ARBA" id="ARBA00047493"/>
    </source>
</evidence>
<protein>
    <recommendedName>
        <fullName evidence="3">tetrahydrofolate synthase</fullName>
        <ecNumber evidence="3">6.3.2.17</ecNumber>
    </recommendedName>
    <alternativeName>
        <fullName evidence="9">Tetrahydrofolylpolyglutamate synthase</fullName>
    </alternativeName>
</protein>
<keyword evidence="5" id="KW-0479">Metal-binding</keyword>
<evidence type="ECO:0000256" key="1">
    <source>
        <dbReference type="ARBA" id="ARBA00001946"/>
    </source>
</evidence>
<evidence type="ECO:0000256" key="11">
    <source>
        <dbReference type="PIRNR" id="PIRNR001563"/>
    </source>
</evidence>
<comment type="catalytic activity">
    <reaction evidence="10">
        <text>(6S)-5,6,7,8-tetrahydrofolyl-(gamma-L-Glu)(n) + L-glutamate + ATP = (6S)-5,6,7,8-tetrahydrofolyl-(gamma-L-Glu)(n+1) + ADP + phosphate + H(+)</text>
        <dbReference type="Rhea" id="RHEA:10580"/>
        <dbReference type="Rhea" id="RHEA-COMP:14738"/>
        <dbReference type="Rhea" id="RHEA-COMP:14740"/>
        <dbReference type="ChEBI" id="CHEBI:15378"/>
        <dbReference type="ChEBI" id="CHEBI:29985"/>
        <dbReference type="ChEBI" id="CHEBI:30616"/>
        <dbReference type="ChEBI" id="CHEBI:43474"/>
        <dbReference type="ChEBI" id="CHEBI:141005"/>
        <dbReference type="ChEBI" id="CHEBI:456216"/>
        <dbReference type="EC" id="6.3.2.17"/>
    </reaction>
</comment>
<dbReference type="EC" id="6.3.2.17" evidence="3"/>
<evidence type="ECO:0000256" key="3">
    <source>
        <dbReference type="ARBA" id="ARBA00013025"/>
    </source>
</evidence>